<dbReference type="InterPro" id="IPR036047">
    <property type="entry name" value="F-box-like_dom_sf"/>
</dbReference>
<dbReference type="SMART" id="SM00256">
    <property type="entry name" value="FBOX"/>
    <property type="match status" value="1"/>
</dbReference>
<dbReference type="PANTHER" id="PTHR44259:SF114">
    <property type="entry name" value="OS06G0707300 PROTEIN"/>
    <property type="match status" value="1"/>
</dbReference>
<comment type="caution">
    <text evidence="2">The sequence shown here is derived from an EMBL/GenBank/DDBJ whole genome shotgun (WGS) entry which is preliminary data.</text>
</comment>
<accession>A0A2P6PWE1</accession>
<organism evidence="2 3">
    <name type="scientific">Rosa chinensis</name>
    <name type="common">China rose</name>
    <dbReference type="NCBI Taxonomy" id="74649"/>
    <lineage>
        <taxon>Eukaryota</taxon>
        <taxon>Viridiplantae</taxon>
        <taxon>Streptophyta</taxon>
        <taxon>Embryophyta</taxon>
        <taxon>Tracheophyta</taxon>
        <taxon>Spermatophyta</taxon>
        <taxon>Magnoliopsida</taxon>
        <taxon>eudicotyledons</taxon>
        <taxon>Gunneridae</taxon>
        <taxon>Pentapetalae</taxon>
        <taxon>rosids</taxon>
        <taxon>fabids</taxon>
        <taxon>Rosales</taxon>
        <taxon>Rosaceae</taxon>
        <taxon>Rosoideae</taxon>
        <taxon>Rosoideae incertae sedis</taxon>
        <taxon>Rosa</taxon>
    </lineage>
</organism>
<dbReference type="InterPro" id="IPR050942">
    <property type="entry name" value="F-box_BR-signaling"/>
</dbReference>
<dbReference type="InterPro" id="IPR005174">
    <property type="entry name" value="KIB1-4_b-propeller"/>
</dbReference>
<dbReference type="SUPFAM" id="SSF81383">
    <property type="entry name" value="F-box domain"/>
    <property type="match status" value="1"/>
</dbReference>
<feature type="domain" description="F-box" evidence="1">
    <location>
        <begin position="9"/>
        <end position="49"/>
    </location>
</feature>
<dbReference type="Pfam" id="PF00646">
    <property type="entry name" value="F-box"/>
    <property type="match status" value="1"/>
</dbReference>
<sequence length="318" mass="36557">MRRRQWSDLPPELITDIAERLGLLEVVRFRSICQAWNSASSTISAKIESLLNYKPWFLHYGYDSAQCQLVTTESGNITMNLPQLDQTTTCIASYEGWLLVFKQGGSMFFFRPFSKTKIDLPNFPVSELTDHVAAFSSPPTSPDCTVCVINRSTSNDNELELNLLCRGGGNGWIQHKLDCPRFSIDTIKCAAYSKLGEFSFLDHGDNKLKLSVTHNREICWKNNKVVEAKDDLPGNFYYQMEYFKKTDMMNKLGLAALHEDVSFSVCGTQTEYNGTDYFIYNEIYSISNHHEESNSPRKFKGVWIYPRFYQISPREQSW</sequence>
<dbReference type="OrthoDB" id="1432457at2759"/>
<dbReference type="AlphaFoldDB" id="A0A2P6PWE1"/>
<evidence type="ECO:0000259" key="1">
    <source>
        <dbReference type="SMART" id="SM00256"/>
    </source>
</evidence>
<evidence type="ECO:0000313" key="3">
    <source>
        <dbReference type="Proteomes" id="UP000238479"/>
    </source>
</evidence>
<keyword evidence="3" id="KW-1185">Reference proteome</keyword>
<protein>
    <submittedName>
        <fullName evidence="2">Putative F-box domain-containing protein</fullName>
    </submittedName>
</protein>
<dbReference type="OMA" id="GIWIQPR"/>
<proteinExistence type="predicted"/>
<gene>
    <name evidence="2" type="ORF">RchiOBHm_Chr6g0292521</name>
</gene>
<dbReference type="Proteomes" id="UP000238479">
    <property type="component" value="Chromosome 6"/>
</dbReference>
<dbReference type="Gramene" id="PRQ26250">
    <property type="protein sequence ID" value="PRQ26250"/>
    <property type="gene ID" value="RchiOBHm_Chr6g0292521"/>
</dbReference>
<dbReference type="InterPro" id="IPR001810">
    <property type="entry name" value="F-box_dom"/>
</dbReference>
<name>A0A2P6PWE1_ROSCH</name>
<dbReference type="Pfam" id="PF03478">
    <property type="entry name" value="Beta-prop_KIB1-4"/>
    <property type="match status" value="1"/>
</dbReference>
<dbReference type="Gene3D" id="1.20.1280.50">
    <property type="match status" value="1"/>
</dbReference>
<reference evidence="2 3" key="1">
    <citation type="journal article" date="2018" name="Nat. Genet.">
        <title>The Rosa genome provides new insights in the design of modern roses.</title>
        <authorList>
            <person name="Bendahmane M."/>
        </authorList>
    </citation>
    <scope>NUCLEOTIDE SEQUENCE [LARGE SCALE GENOMIC DNA]</scope>
    <source>
        <strain evidence="3">cv. Old Blush</strain>
    </source>
</reference>
<dbReference type="EMBL" id="PDCK01000044">
    <property type="protein sequence ID" value="PRQ26250.1"/>
    <property type="molecule type" value="Genomic_DNA"/>
</dbReference>
<dbReference type="PANTHER" id="PTHR44259">
    <property type="entry name" value="OS07G0183000 PROTEIN-RELATED"/>
    <property type="match status" value="1"/>
</dbReference>
<dbReference type="STRING" id="74649.A0A2P6PWE1"/>
<evidence type="ECO:0000313" key="2">
    <source>
        <dbReference type="EMBL" id="PRQ26250.1"/>
    </source>
</evidence>